<evidence type="ECO:0000313" key="1">
    <source>
        <dbReference type="EMBL" id="KAK4037541.1"/>
    </source>
</evidence>
<comment type="caution">
    <text evidence="1">The sequence shown here is derived from an EMBL/GenBank/DDBJ whole genome shotgun (WGS) entry which is preliminary data.</text>
</comment>
<sequence>MSHTTNGQWCGLSNWGRRTEGFPTTPMGDKKFHLVFVFGGLVIHDDTEKKVFEHYYNIEHKTSEEYQ</sequence>
<dbReference type="Proteomes" id="UP001234178">
    <property type="component" value="Unassembled WGS sequence"/>
</dbReference>
<proteinExistence type="predicted"/>
<reference evidence="1 2" key="1">
    <citation type="journal article" date="2023" name="Nucleic Acids Res.">
        <title>The hologenome of Daphnia magna reveals possible DNA methylation and microbiome-mediated evolution of the host genome.</title>
        <authorList>
            <person name="Chaturvedi A."/>
            <person name="Li X."/>
            <person name="Dhandapani V."/>
            <person name="Marshall H."/>
            <person name="Kissane S."/>
            <person name="Cuenca-Cambronero M."/>
            <person name="Asole G."/>
            <person name="Calvet F."/>
            <person name="Ruiz-Romero M."/>
            <person name="Marangio P."/>
            <person name="Guigo R."/>
            <person name="Rago D."/>
            <person name="Mirbahai L."/>
            <person name="Eastwood N."/>
            <person name="Colbourne J.K."/>
            <person name="Zhou J."/>
            <person name="Mallon E."/>
            <person name="Orsini L."/>
        </authorList>
    </citation>
    <scope>NUCLEOTIDE SEQUENCE [LARGE SCALE GENOMIC DNA]</scope>
    <source>
        <strain evidence="1">LRV0_1</strain>
    </source>
</reference>
<keyword evidence="2" id="KW-1185">Reference proteome</keyword>
<name>A0ABR0B782_9CRUS</name>
<dbReference type="EMBL" id="JAOYFB010000040">
    <property type="protein sequence ID" value="KAK4037541.1"/>
    <property type="molecule type" value="Genomic_DNA"/>
</dbReference>
<gene>
    <name evidence="1" type="ORF">OUZ56_029573</name>
</gene>
<organism evidence="1 2">
    <name type="scientific">Daphnia magna</name>
    <dbReference type="NCBI Taxonomy" id="35525"/>
    <lineage>
        <taxon>Eukaryota</taxon>
        <taxon>Metazoa</taxon>
        <taxon>Ecdysozoa</taxon>
        <taxon>Arthropoda</taxon>
        <taxon>Crustacea</taxon>
        <taxon>Branchiopoda</taxon>
        <taxon>Diplostraca</taxon>
        <taxon>Cladocera</taxon>
        <taxon>Anomopoda</taxon>
        <taxon>Daphniidae</taxon>
        <taxon>Daphnia</taxon>
    </lineage>
</organism>
<evidence type="ECO:0000313" key="2">
    <source>
        <dbReference type="Proteomes" id="UP001234178"/>
    </source>
</evidence>
<protein>
    <submittedName>
        <fullName evidence="1">Uncharacterized protein</fullName>
    </submittedName>
</protein>
<accession>A0ABR0B782</accession>